<reference evidence="1 2" key="1">
    <citation type="submission" date="2020-08" db="EMBL/GenBank/DDBJ databases">
        <authorList>
            <person name="Koutsovoulos G."/>
            <person name="Danchin GJ E."/>
        </authorList>
    </citation>
    <scope>NUCLEOTIDE SEQUENCE [LARGE SCALE GENOMIC DNA]</scope>
</reference>
<accession>A0A6V7VZF1</accession>
<proteinExistence type="predicted"/>
<gene>
    <name evidence="1" type="ORF">MENT_LOCUS32108</name>
</gene>
<dbReference type="EMBL" id="CAJEWN010000361">
    <property type="protein sequence ID" value="CAD2180054.1"/>
    <property type="molecule type" value="Genomic_DNA"/>
</dbReference>
<dbReference type="AlphaFoldDB" id="A0A6V7VZF1"/>
<evidence type="ECO:0000313" key="1">
    <source>
        <dbReference type="EMBL" id="CAD2180054.1"/>
    </source>
</evidence>
<comment type="caution">
    <text evidence="1">The sequence shown here is derived from an EMBL/GenBank/DDBJ whole genome shotgun (WGS) entry which is preliminary data.</text>
</comment>
<name>A0A6V7VZF1_MELEN</name>
<protein>
    <submittedName>
        <fullName evidence="1">Uncharacterized protein</fullName>
    </submittedName>
</protein>
<dbReference type="Proteomes" id="UP000580250">
    <property type="component" value="Unassembled WGS sequence"/>
</dbReference>
<sequence>MLTSERINKYILFNVFVEERKFILFLFSPHWINFLFLNKLARDQLLSNPTKKNARRKNMEMEVRSGRMEGPVIYPKSTFI</sequence>
<organism evidence="1 2">
    <name type="scientific">Meloidogyne enterolobii</name>
    <name type="common">Root-knot nematode worm</name>
    <name type="synonym">Meloidogyne mayaguensis</name>
    <dbReference type="NCBI Taxonomy" id="390850"/>
    <lineage>
        <taxon>Eukaryota</taxon>
        <taxon>Metazoa</taxon>
        <taxon>Ecdysozoa</taxon>
        <taxon>Nematoda</taxon>
        <taxon>Chromadorea</taxon>
        <taxon>Rhabditida</taxon>
        <taxon>Tylenchina</taxon>
        <taxon>Tylenchomorpha</taxon>
        <taxon>Tylenchoidea</taxon>
        <taxon>Meloidogynidae</taxon>
        <taxon>Meloidogyninae</taxon>
        <taxon>Meloidogyne</taxon>
    </lineage>
</organism>
<evidence type="ECO:0000313" key="2">
    <source>
        <dbReference type="Proteomes" id="UP000580250"/>
    </source>
</evidence>